<dbReference type="GeneID" id="28720212"/>
<dbReference type="GO" id="GO:0005634">
    <property type="term" value="C:nucleus"/>
    <property type="evidence" value="ECO:0007669"/>
    <property type="project" value="UniProtKB-SubCell"/>
</dbReference>
<dbReference type="InParanoid" id="A0A1P8B5J4"/>
<dbReference type="SUPFAM" id="SSF55455">
    <property type="entry name" value="SRF-like"/>
    <property type="match status" value="1"/>
</dbReference>
<dbReference type="AlphaFoldDB" id="A0A1P8B5J4"/>
<gene>
    <name evidence="9 10" type="ordered locus">At4g37435</name>
</gene>
<dbReference type="Gene3D" id="3.40.1810.10">
    <property type="entry name" value="Transcription factor, MADS-box"/>
    <property type="match status" value="1"/>
</dbReference>
<dbReference type="Proteomes" id="UP000006548">
    <property type="component" value="Chromosome 4"/>
</dbReference>
<dbReference type="FunCoup" id="A0A1P8B5J4">
    <property type="interactions" value="13"/>
</dbReference>
<evidence type="ECO:0000256" key="6">
    <source>
        <dbReference type="SAM" id="Coils"/>
    </source>
</evidence>
<keyword evidence="7" id="KW-1133">Transmembrane helix</keyword>
<keyword evidence="7" id="KW-0472">Membrane</keyword>
<keyword evidence="6" id="KW-0175">Coiled coil</keyword>
<dbReference type="InterPro" id="IPR036879">
    <property type="entry name" value="TF_MADSbox_sf"/>
</dbReference>
<evidence type="ECO:0000256" key="3">
    <source>
        <dbReference type="ARBA" id="ARBA00023125"/>
    </source>
</evidence>
<dbReference type="InterPro" id="IPR050142">
    <property type="entry name" value="MADS-box/MEF2_TF"/>
</dbReference>
<dbReference type="SMART" id="SM00432">
    <property type="entry name" value="MADS"/>
    <property type="match status" value="1"/>
</dbReference>
<evidence type="ECO:0000256" key="1">
    <source>
        <dbReference type="ARBA" id="ARBA00004123"/>
    </source>
</evidence>
<dbReference type="SMR" id="A0A1P8B5J4"/>
<dbReference type="OMA" id="LKHPNQW"/>
<keyword evidence="3" id="KW-0238">DNA-binding</keyword>
<dbReference type="CDD" id="cd00120">
    <property type="entry name" value="MADS"/>
    <property type="match status" value="1"/>
</dbReference>
<feature type="domain" description="MADS-box" evidence="8">
    <location>
        <begin position="1"/>
        <end position="61"/>
    </location>
</feature>
<keyword evidence="5" id="KW-0539">Nucleus</keyword>
<dbReference type="ExpressionAtlas" id="A0A1P8B5J4">
    <property type="expression patterns" value="baseline"/>
</dbReference>
<organism evidence="10 11">
    <name type="scientific">Arabidopsis thaliana</name>
    <name type="common">Mouse-ear cress</name>
    <dbReference type="NCBI Taxonomy" id="3702"/>
    <lineage>
        <taxon>Eukaryota</taxon>
        <taxon>Viridiplantae</taxon>
        <taxon>Streptophyta</taxon>
        <taxon>Embryophyta</taxon>
        <taxon>Tracheophyta</taxon>
        <taxon>Spermatophyta</taxon>
        <taxon>Magnoliopsida</taxon>
        <taxon>eudicotyledons</taxon>
        <taxon>Gunneridae</taxon>
        <taxon>Pentapetalae</taxon>
        <taxon>rosids</taxon>
        <taxon>malvids</taxon>
        <taxon>Brassicales</taxon>
        <taxon>Brassicaceae</taxon>
        <taxon>Camelineae</taxon>
        <taxon>Arabidopsis</taxon>
    </lineage>
</organism>
<reference evidence="11" key="2">
    <citation type="journal article" date="2017" name="Plant J.">
        <title>Araport11: a complete reannotation of the Arabidopsis thaliana reference genome.</title>
        <authorList>
            <person name="Cheng C.Y."/>
            <person name="Krishnakumar V."/>
            <person name="Chan A.P."/>
            <person name="Thibaud-Nissen F."/>
            <person name="Schobel S."/>
            <person name="Town C.D."/>
        </authorList>
    </citation>
    <scope>GENOME REANNOTATION</scope>
    <source>
        <strain evidence="11">cv. Columbia</strain>
    </source>
</reference>
<dbReference type="PANTHER" id="PTHR48019">
    <property type="entry name" value="SERUM RESPONSE FACTOR HOMOLOG"/>
    <property type="match status" value="1"/>
</dbReference>
<dbReference type="PROSITE" id="PS50066">
    <property type="entry name" value="MADS_BOX_2"/>
    <property type="match status" value="1"/>
</dbReference>
<evidence type="ECO:0000256" key="4">
    <source>
        <dbReference type="ARBA" id="ARBA00023163"/>
    </source>
</evidence>
<keyword evidence="4" id="KW-0804">Transcription</keyword>
<dbReference type="GO" id="GO:0000981">
    <property type="term" value="F:DNA-binding transcription factor activity, RNA polymerase II-specific"/>
    <property type="evidence" value="ECO:0000318"/>
    <property type="project" value="GO_Central"/>
</dbReference>
<keyword evidence="2" id="KW-0805">Transcription regulation</keyword>
<name>A0A1P8B5J4_ARATH</name>
<dbReference type="GO" id="GO:0000978">
    <property type="term" value="F:RNA polymerase II cis-regulatory region sequence-specific DNA binding"/>
    <property type="evidence" value="ECO:0000318"/>
    <property type="project" value="GO_Central"/>
</dbReference>
<dbReference type="TAIR" id="AT4G37435"/>
<evidence type="ECO:0000256" key="7">
    <source>
        <dbReference type="SAM" id="Phobius"/>
    </source>
</evidence>
<dbReference type="GO" id="GO:0046983">
    <property type="term" value="F:protein dimerization activity"/>
    <property type="evidence" value="ECO:0007669"/>
    <property type="project" value="InterPro"/>
</dbReference>
<proteinExistence type="predicted"/>
<dbReference type="KEGG" id="ath:AT4G37435"/>
<keyword evidence="7" id="KW-0812">Transmembrane</keyword>
<dbReference type="Araport" id="AT4G37435"/>
<dbReference type="GO" id="GO:0006357">
    <property type="term" value="P:regulation of transcription by RNA polymerase II"/>
    <property type="evidence" value="ECO:0000318"/>
    <property type="project" value="GO_Central"/>
</dbReference>
<feature type="transmembrane region" description="Helical" evidence="7">
    <location>
        <begin position="33"/>
        <end position="59"/>
    </location>
</feature>
<evidence type="ECO:0000256" key="2">
    <source>
        <dbReference type="ARBA" id="ARBA00023015"/>
    </source>
</evidence>
<dbReference type="RefSeq" id="NP_001328728.1">
    <property type="nucleotide sequence ID" value="NM_001342439.1"/>
</dbReference>
<dbReference type="EMBL" id="CP002687">
    <property type="protein sequence ID" value="ANM66859.1"/>
    <property type="molecule type" value="Genomic_DNA"/>
</dbReference>
<keyword evidence="11" id="KW-1185">Reference proteome</keyword>
<evidence type="ECO:0000256" key="5">
    <source>
        <dbReference type="ARBA" id="ARBA00023242"/>
    </source>
</evidence>
<evidence type="ECO:0000313" key="10">
    <source>
        <dbReference type="EMBL" id="ANM66859.1"/>
    </source>
</evidence>
<evidence type="ECO:0000259" key="8">
    <source>
        <dbReference type="PROSITE" id="PS50066"/>
    </source>
</evidence>
<accession>A0A1P8B5J4</accession>
<comment type="subcellular location">
    <subcellularLocation>
        <location evidence="1">Nucleus</location>
    </subcellularLocation>
</comment>
<sequence>MGRVKIQIKRINDRQQRNIAFAKRKNGLLKKAYELFVLCNVPVALILFSPSGKLFVFYAKERPEEIICKFLARAVRTRLPHEPNIQRLVMQMRSETKCSDESLDDGLRYLIQPKEIEDEIEEVNARLAEVEKQLERFLEIPDQWESLAELKRREEDFQKTLDIVQSRKRDLKPGNFVSGIKKFLRI</sequence>
<dbReference type="InterPro" id="IPR002100">
    <property type="entry name" value="TF_MADSbox"/>
</dbReference>
<feature type="coiled-coil region" evidence="6">
    <location>
        <begin position="113"/>
        <end position="167"/>
    </location>
</feature>
<protein>
    <submittedName>
        <fullName evidence="10">MADS-box transcription factor-like protein</fullName>
    </submittedName>
</protein>
<dbReference type="Pfam" id="PF00319">
    <property type="entry name" value="SRF-TF"/>
    <property type="match status" value="1"/>
</dbReference>
<dbReference type="PRINTS" id="PR00404">
    <property type="entry name" value="MADSDOMAIN"/>
</dbReference>
<evidence type="ECO:0000313" key="9">
    <source>
        <dbReference type="Araport" id="AT4G37435"/>
    </source>
</evidence>
<evidence type="ECO:0000313" key="11">
    <source>
        <dbReference type="Proteomes" id="UP000006548"/>
    </source>
</evidence>
<reference evidence="10 11" key="1">
    <citation type="journal article" date="1999" name="Nature">
        <title>Sequence and analysis of chromosome 4 of the plant Arabidopsis thaliana.</title>
        <authorList>
            <consortium name="EU"/>
            <consortium name="CSHL and WU Arabidopsis Sequencing Project"/>
            <person name="Mayer K."/>
            <person name="Schuller C."/>
            <person name="Wambutt R."/>
            <person name="Murphy G."/>
            <person name="Volckaert G."/>
            <person name="Pohl T."/>
            <person name="Dusterhoft A."/>
            <person name="Stiekema W."/>
            <person name="Entian K.D."/>
            <person name="Terryn N."/>
            <person name="Harris B."/>
            <person name="Ansorge W."/>
            <person name="Brandt P."/>
            <person name="Grivell L."/>
            <person name="Rieger M."/>
            <person name="Weichselgartner M."/>
            <person name="de Simone V."/>
            <person name="Obermaier B."/>
            <person name="Mache R."/>
            <person name="Muller M."/>
            <person name="Kreis M."/>
            <person name="Delseny M."/>
            <person name="Puigdomenech P."/>
            <person name="Watson M."/>
            <person name="Schmidtheini T."/>
            <person name="Reichert B."/>
            <person name="Portatelle D."/>
            <person name="Perez-Alonso M."/>
            <person name="Boutry M."/>
            <person name="Bancroft I."/>
            <person name="Vos P."/>
            <person name="Hoheisel J."/>
            <person name="Zimmermann W."/>
            <person name="Wedler H."/>
            <person name="Ridley P."/>
            <person name="Langham S.A."/>
            <person name="McCullagh B."/>
            <person name="Bilham L."/>
            <person name="Robben J."/>
            <person name="Van der Schueren J."/>
            <person name="Grymonprez B."/>
            <person name="Chuang Y.J."/>
            <person name="Vandenbussche F."/>
            <person name="Braeken M."/>
            <person name="Weltjens I."/>
            <person name="Voet M."/>
            <person name="Bastiaens I."/>
            <person name="Aert R."/>
            <person name="Defoor E."/>
            <person name="Weitzenegger T."/>
            <person name="Bothe G."/>
            <person name="Ramsperger U."/>
            <person name="Hilbert H."/>
            <person name="Braun M."/>
            <person name="Holzer E."/>
            <person name="Brandt A."/>
            <person name="Peters S."/>
            <person name="van Staveren M."/>
            <person name="Dirske W."/>
            <person name="Mooijman P."/>
            <person name="Klein Lankhorst R."/>
            <person name="Rose M."/>
            <person name="Hauf J."/>
            <person name="Kotter P."/>
            <person name="Berneiser S."/>
            <person name="Hempel S."/>
            <person name="Feldpausch M."/>
            <person name="Lamberth S."/>
            <person name="Van den Daele H."/>
            <person name="De Keyser A."/>
            <person name="Buysshaert C."/>
            <person name="Gielen J."/>
            <person name="Villarroel R."/>
            <person name="De Clercq R."/>
            <person name="Van Montagu M."/>
            <person name="Rogers J."/>
            <person name="Cronin A."/>
            <person name="Quail M."/>
            <person name="Bray-Allen S."/>
            <person name="Clark L."/>
            <person name="Doggett J."/>
            <person name="Hall S."/>
            <person name="Kay M."/>
            <person name="Lennard N."/>
            <person name="McLay K."/>
            <person name="Mayes R."/>
            <person name="Pettett A."/>
            <person name="Rajandream M.A."/>
            <person name="Lyne M."/>
            <person name="Benes V."/>
            <person name="Rechmann S."/>
            <person name="Borkova D."/>
            <person name="Blocker H."/>
            <person name="Scharfe M."/>
            <person name="Grimm M."/>
            <person name="Lohnert T.H."/>
            <person name="Dose S."/>
            <person name="de Haan M."/>
            <person name="Maarse A."/>
            <person name="Schafer M."/>
            <person name="Muller-Auer S."/>
            <person name="Gabel C."/>
            <person name="Fuchs M."/>
            <person name="Fartmann B."/>
            <person name="Granderath K."/>
            <person name="Dauner D."/>
            <person name="Herzl A."/>
            <person name="Neumann S."/>
            <person name="Argiriou A."/>
            <person name="Vitale D."/>
            <person name="Liguori R."/>
            <person name="Piravandi E."/>
            <person name="Massenet O."/>
            <person name="Quigley F."/>
            <person name="Clabauld G."/>
            <person name="Mundlein A."/>
            <person name="Felber R."/>
            <person name="Schnabl S."/>
            <person name="Hiller R."/>
            <person name="Schmidt W."/>
            <person name="Lecharny A."/>
            <person name="Aubourg S."/>
            <person name="Chefdor F."/>
            <person name="Cooke R."/>
            <person name="Berger C."/>
            <person name="Montfort A."/>
            <person name="Casacuberta E."/>
            <person name="Gibbons T."/>
            <person name="Weber N."/>
            <person name="Vandenbol M."/>
            <person name="Bargues M."/>
            <person name="Terol J."/>
            <person name="Torres A."/>
            <person name="Perez-Perez A."/>
            <person name="Purnelle B."/>
            <person name="Bent E."/>
            <person name="Johnson S."/>
            <person name="Tacon D."/>
            <person name="Jesse T."/>
            <person name="Heijnen L."/>
            <person name="Schwarz S."/>
            <person name="Scholler P."/>
            <person name="Heber S."/>
            <person name="Francs P."/>
            <person name="Bielke C."/>
            <person name="Frishman D."/>
            <person name="Haase D."/>
            <person name="Lemcke K."/>
            <person name="Mewes H.W."/>
            <person name="Stocker S."/>
            <person name="Zaccaria P."/>
            <person name="Bevan M."/>
            <person name="Wilson R.K."/>
            <person name="de la Bastide M."/>
            <person name="Habermann K."/>
            <person name="Parnell L."/>
            <person name="Dedhia N."/>
            <person name="Gnoj L."/>
            <person name="Schutz K."/>
            <person name="Huang E."/>
            <person name="Spiegel L."/>
            <person name="Sehkon M."/>
            <person name="Murray J."/>
            <person name="Sheet P."/>
            <person name="Cordes M."/>
            <person name="Abu-Threideh J."/>
            <person name="Stoneking T."/>
            <person name="Kalicki J."/>
            <person name="Graves T."/>
            <person name="Harmon G."/>
            <person name="Edwards J."/>
            <person name="Latreille P."/>
            <person name="Courtney L."/>
            <person name="Cloud J."/>
            <person name="Abbott A."/>
            <person name="Scott K."/>
            <person name="Johnson D."/>
            <person name="Minx P."/>
            <person name="Bentley D."/>
            <person name="Fulton B."/>
            <person name="Miller N."/>
            <person name="Greco T."/>
            <person name="Kemp K."/>
            <person name="Kramer J."/>
            <person name="Fulton L."/>
            <person name="Mardis E."/>
            <person name="Dante M."/>
            <person name="Pepin K."/>
            <person name="Hillier L."/>
            <person name="Nelson J."/>
            <person name="Spieth J."/>
            <person name="Ryan E."/>
            <person name="Andrews S."/>
            <person name="Geisel C."/>
            <person name="Layman D."/>
            <person name="Du H."/>
            <person name="Ali J."/>
            <person name="Berghoff A."/>
            <person name="Jones K."/>
            <person name="Drone K."/>
            <person name="Cotton M."/>
            <person name="Joshu C."/>
            <person name="Antonoiu B."/>
            <person name="Zidanic M."/>
            <person name="Strong C."/>
            <person name="Sun H."/>
            <person name="Lamar B."/>
            <person name="Yordan C."/>
            <person name="Ma P."/>
            <person name="Zhong J."/>
            <person name="Preston R."/>
            <person name="Vil D."/>
            <person name="Shekher M."/>
            <person name="Matero A."/>
            <person name="Shah R."/>
            <person name="Swaby I.K."/>
            <person name="O'Shaughnessy A."/>
            <person name="Rodriguez M."/>
            <person name="Hoffmann J."/>
            <person name="Till S."/>
            <person name="Granat S."/>
            <person name="Shohdy N."/>
            <person name="Hasegawa A."/>
            <person name="Hameed A."/>
            <person name="Lodhi M."/>
            <person name="Johnson A."/>
            <person name="Chen E."/>
            <person name="Marra M."/>
            <person name="Martienssen R."/>
            <person name="McCombie W.R."/>
        </authorList>
    </citation>
    <scope>NUCLEOTIDE SEQUENCE [LARGE SCALE GENOMIC DNA]</scope>
    <source>
        <strain evidence="11">cv. Columbia</strain>
    </source>
</reference>